<gene>
    <name evidence="6" type="ORF">GCM10017764_00150</name>
</gene>
<evidence type="ECO:0000313" key="7">
    <source>
        <dbReference type="Proteomes" id="UP000620550"/>
    </source>
</evidence>
<dbReference type="InterPro" id="IPR003439">
    <property type="entry name" value="ABC_transporter-like_ATP-bd"/>
</dbReference>
<dbReference type="PANTHER" id="PTHR43335">
    <property type="entry name" value="ABC TRANSPORTER, ATP-BINDING PROTEIN"/>
    <property type="match status" value="1"/>
</dbReference>
<evidence type="ECO:0000256" key="4">
    <source>
        <dbReference type="ARBA" id="ARBA00022840"/>
    </source>
</evidence>
<evidence type="ECO:0000256" key="3">
    <source>
        <dbReference type="ARBA" id="ARBA00022741"/>
    </source>
</evidence>
<keyword evidence="2" id="KW-0813">Transport</keyword>
<dbReference type="SUPFAM" id="SSF52540">
    <property type="entry name" value="P-loop containing nucleoside triphosphate hydrolases"/>
    <property type="match status" value="1"/>
</dbReference>
<keyword evidence="4" id="KW-0067">ATP-binding</keyword>
<sequence>MSIKVDQLTKRYGTQLALDGVTFETQRHSIVGFLGPNGAGKSTTMKILAGLLPDSAGTYEIADIDVKKKPLQAKKEIGFLSENNPLYADMYVTELIDYEANTHRIANKSERMEAVIRQTGLLEVQHKKIAQLSKGYRQRVGLALCMIHNPKVLLLDEPTAGLDPNQIIEIRALIKELGREKTVLLSTHLLQEVEAICDEVIILHLGKIRDHFRVADMATKYPGQSLEEIFVRLTK</sequence>
<name>A0ABQ3HSA4_9SPHI</name>
<dbReference type="PANTHER" id="PTHR43335:SF4">
    <property type="entry name" value="ABC TRANSPORTER, ATP-BINDING PROTEIN"/>
    <property type="match status" value="1"/>
</dbReference>
<organism evidence="6 7">
    <name type="scientific">Sphingobacterium griseoflavum</name>
    <dbReference type="NCBI Taxonomy" id="1474952"/>
    <lineage>
        <taxon>Bacteria</taxon>
        <taxon>Pseudomonadati</taxon>
        <taxon>Bacteroidota</taxon>
        <taxon>Sphingobacteriia</taxon>
        <taxon>Sphingobacteriales</taxon>
        <taxon>Sphingobacteriaceae</taxon>
        <taxon>Sphingobacterium</taxon>
    </lineage>
</organism>
<dbReference type="Proteomes" id="UP000620550">
    <property type="component" value="Unassembled WGS sequence"/>
</dbReference>
<dbReference type="InterPro" id="IPR003593">
    <property type="entry name" value="AAA+_ATPase"/>
</dbReference>
<evidence type="ECO:0000256" key="2">
    <source>
        <dbReference type="ARBA" id="ARBA00022448"/>
    </source>
</evidence>
<dbReference type="Gene3D" id="3.40.50.300">
    <property type="entry name" value="P-loop containing nucleotide triphosphate hydrolases"/>
    <property type="match status" value="1"/>
</dbReference>
<feature type="domain" description="ABC transporter" evidence="5">
    <location>
        <begin position="3"/>
        <end position="230"/>
    </location>
</feature>
<reference evidence="7" key="1">
    <citation type="journal article" date="2019" name="Int. J. Syst. Evol. Microbiol.">
        <title>The Global Catalogue of Microorganisms (GCM) 10K type strain sequencing project: providing services to taxonomists for standard genome sequencing and annotation.</title>
        <authorList>
            <consortium name="The Broad Institute Genomics Platform"/>
            <consortium name="The Broad Institute Genome Sequencing Center for Infectious Disease"/>
            <person name="Wu L."/>
            <person name="Ma J."/>
        </authorList>
    </citation>
    <scope>NUCLEOTIDE SEQUENCE [LARGE SCALE GENOMIC DNA]</scope>
    <source>
        <strain evidence="7">CGMCC 1.12966</strain>
    </source>
</reference>
<protein>
    <recommendedName>
        <fullName evidence="5">ABC transporter domain-containing protein</fullName>
    </recommendedName>
</protein>
<dbReference type="CDD" id="cd03230">
    <property type="entry name" value="ABC_DR_subfamily_A"/>
    <property type="match status" value="1"/>
</dbReference>
<evidence type="ECO:0000256" key="1">
    <source>
        <dbReference type="ARBA" id="ARBA00005417"/>
    </source>
</evidence>
<dbReference type="InterPro" id="IPR027417">
    <property type="entry name" value="P-loop_NTPase"/>
</dbReference>
<comment type="similarity">
    <text evidence="1">Belongs to the ABC transporter superfamily.</text>
</comment>
<evidence type="ECO:0000313" key="6">
    <source>
        <dbReference type="EMBL" id="GHE23047.1"/>
    </source>
</evidence>
<dbReference type="SMART" id="SM00382">
    <property type="entry name" value="AAA"/>
    <property type="match status" value="1"/>
</dbReference>
<keyword evidence="7" id="KW-1185">Reference proteome</keyword>
<accession>A0ABQ3HSA4</accession>
<comment type="caution">
    <text evidence="6">The sequence shown here is derived from an EMBL/GenBank/DDBJ whole genome shotgun (WGS) entry which is preliminary data.</text>
</comment>
<dbReference type="PROSITE" id="PS50893">
    <property type="entry name" value="ABC_TRANSPORTER_2"/>
    <property type="match status" value="1"/>
</dbReference>
<dbReference type="EMBL" id="BNAF01000001">
    <property type="protein sequence ID" value="GHE23047.1"/>
    <property type="molecule type" value="Genomic_DNA"/>
</dbReference>
<dbReference type="RefSeq" id="WP_189624563.1">
    <property type="nucleotide sequence ID" value="NZ_BNAF01000001.1"/>
</dbReference>
<keyword evidence="3" id="KW-0547">Nucleotide-binding</keyword>
<dbReference type="Pfam" id="PF00005">
    <property type="entry name" value="ABC_tran"/>
    <property type="match status" value="1"/>
</dbReference>
<proteinExistence type="inferred from homology"/>
<evidence type="ECO:0000259" key="5">
    <source>
        <dbReference type="PROSITE" id="PS50893"/>
    </source>
</evidence>